<dbReference type="Proteomes" id="UP000034163">
    <property type="component" value="Unassembled WGS sequence"/>
</dbReference>
<sequence>FESFSYYYKGNIQRDLSETTDYIVASLDFDRRNIEYELCPVMEKSFGPKNTPVVFIFKCK</sequence>
<proteinExistence type="predicted"/>
<evidence type="ECO:0000313" key="1">
    <source>
        <dbReference type="EMBL" id="KKS17306.1"/>
    </source>
</evidence>
<reference evidence="1 2" key="1">
    <citation type="journal article" date="2015" name="Nature">
        <title>rRNA introns, odd ribosomes, and small enigmatic genomes across a large radiation of phyla.</title>
        <authorList>
            <person name="Brown C.T."/>
            <person name="Hug L.A."/>
            <person name="Thomas B.C."/>
            <person name="Sharon I."/>
            <person name="Castelle C.J."/>
            <person name="Singh A."/>
            <person name="Wilkins M.J."/>
            <person name="Williams K.H."/>
            <person name="Banfield J.F."/>
        </authorList>
    </citation>
    <scope>NUCLEOTIDE SEQUENCE [LARGE SCALE GENOMIC DNA]</scope>
</reference>
<organism evidence="1 2">
    <name type="scientific">candidate division WWE3 bacterium GW2011_GWB1_41_6</name>
    <dbReference type="NCBI Taxonomy" id="1619112"/>
    <lineage>
        <taxon>Bacteria</taxon>
        <taxon>Katanobacteria</taxon>
    </lineage>
</organism>
<dbReference type="EMBL" id="LCBS01000004">
    <property type="protein sequence ID" value="KKS17306.1"/>
    <property type="molecule type" value="Genomic_DNA"/>
</dbReference>
<name>A0A0G0Z5C6_UNCKA</name>
<accession>A0A0G0Z5C6</accession>
<protein>
    <submittedName>
        <fullName evidence="1">Uncharacterized protein</fullName>
    </submittedName>
</protein>
<feature type="non-terminal residue" evidence="1">
    <location>
        <position position="1"/>
    </location>
</feature>
<gene>
    <name evidence="1" type="ORF">UU72_C0004G0045</name>
</gene>
<comment type="caution">
    <text evidence="1">The sequence shown here is derived from an EMBL/GenBank/DDBJ whole genome shotgun (WGS) entry which is preliminary data.</text>
</comment>
<dbReference type="AlphaFoldDB" id="A0A0G0Z5C6"/>
<evidence type="ECO:0000313" key="2">
    <source>
        <dbReference type="Proteomes" id="UP000034163"/>
    </source>
</evidence>